<proteinExistence type="predicted"/>
<accession>A0A9X1QLZ6</accession>
<dbReference type="EMBL" id="JAKFGM010000001">
    <property type="protein sequence ID" value="MCF2513829.1"/>
    <property type="molecule type" value="Genomic_DNA"/>
</dbReference>
<keyword evidence="1" id="KW-0812">Transmembrane</keyword>
<protein>
    <submittedName>
        <fullName evidence="2">Uncharacterized protein</fullName>
    </submittedName>
</protein>
<name>A0A9X1QLZ6_9SPHN</name>
<keyword evidence="1" id="KW-0472">Membrane</keyword>
<dbReference type="AlphaFoldDB" id="A0A9X1QLZ6"/>
<sequence length="61" mass="6757">MRPFTTIAAIIFGLMALLHAYRLATHFQLIIGSHTIAQGLSWVAVVLTGLLSYGLFREAKR</sequence>
<feature type="transmembrane region" description="Helical" evidence="1">
    <location>
        <begin position="36"/>
        <end position="56"/>
    </location>
</feature>
<comment type="caution">
    <text evidence="2">The sequence shown here is derived from an EMBL/GenBank/DDBJ whole genome shotgun (WGS) entry which is preliminary data.</text>
</comment>
<keyword evidence="1" id="KW-1133">Transmembrane helix</keyword>
<keyword evidence="3" id="KW-1185">Reference proteome</keyword>
<evidence type="ECO:0000256" key="1">
    <source>
        <dbReference type="SAM" id="Phobius"/>
    </source>
</evidence>
<dbReference type="RefSeq" id="WP_235066323.1">
    <property type="nucleotide sequence ID" value="NZ_JAKFGM010000001.1"/>
</dbReference>
<evidence type="ECO:0000313" key="3">
    <source>
        <dbReference type="Proteomes" id="UP001139410"/>
    </source>
</evidence>
<reference evidence="2" key="1">
    <citation type="submission" date="2022-01" db="EMBL/GenBank/DDBJ databases">
        <authorList>
            <person name="Jo J.-H."/>
            <person name="Im W.-T."/>
        </authorList>
    </citation>
    <scope>NUCLEOTIDE SEQUENCE</scope>
    <source>
        <strain evidence="2">G124</strain>
    </source>
</reference>
<dbReference type="Proteomes" id="UP001139410">
    <property type="component" value="Unassembled WGS sequence"/>
</dbReference>
<evidence type="ECO:0000313" key="2">
    <source>
        <dbReference type="EMBL" id="MCF2513829.1"/>
    </source>
</evidence>
<gene>
    <name evidence="2" type="ORF">LVY65_01930</name>
</gene>
<organism evidence="2 3">
    <name type="scientific">Sphingomonas cremea</name>
    <dbReference type="NCBI Taxonomy" id="2904799"/>
    <lineage>
        <taxon>Bacteria</taxon>
        <taxon>Pseudomonadati</taxon>
        <taxon>Pseudomonadota</taxon>
        <taxon>Alphaproteobacteria</taxon>
        <taxon>Sphingomonadales</taxon>
        <taxon>Sphingomonadaceae</taxon>
        <taxon>Sphingomonas</taxon>
    </lineage>
</organism>